<dbReference type="PANTHER" id="PTHR43355:SF2">
    <property type="entry name" value="FLAVIN REDUCTASE (NADPH)"/>
    <property type="match status" value="1"/>
</dbReference>
<keyword evidence="4" id="KW-1185">Reference proteome</keyword>
<dbReference type="InterPro" id="IPR016040">
    <property type="entry name" value="NAD(P)-bd_dom"/>
</dbReference>
<protein>
    <recommendedName>
        <fullName evidence="2">NAD(P)-binding domain-containing protein</fullName>
    </recommendedName>
</protein>
<accession>A0AAD6INC6</accession>
<sequence length="215" mass="23819">MHFLVLGATGAIRRQFCDLALNEGHKLTLFVRNATKVPENILNNAEQVIEGSFEAHSDLDKIAKCGADMFVSFAGPTFGASGTPLADGYELLIPKLASQNMTRVLILCTPSFRDKSDVETFKWRFGGWFMKFFSPGQYQEMIAIGETVSTSSEEIQWELFRVGGLTNGDEAPVEATHLGSGLDKTWISRSSVARWVLDEAIEGKWVGKMPYICNK</sequence>
<dbReference type="Pfam" id="PF13460">
    <property type="entry name" value="NAD_binding_10"/>
    <property type="match status" value="1"/>
</dbReference>
<evidence type="ECO:0000259" key="2">
    <source>
        <dbReference type="Pfam" id="PF13460"/>
    </source>
</evidence>
<dbReference type="EMBL" id="JAQJZL010000001">
    <property type="protein sequence ID" value="KAJ6057540.1"/>
    <property type="molecule type" value="Genomic_DNA"/>
</dbReference>
<evidence type="ECO:0000256" key="1">
    <source>
        <dbReference type="ARBA" id="ARBA00038376"/>
    </source>
</evidence>
<evidence type="ECO:0000313" key="3">
    <source>
        <dbReference type="EMBL" id="KAJ6057540.1"/>
    </source>
</evidence>
<dbReference type="SUPFAM" id="SSF51735">
    <property type="entry name" value="NAD(P)-binding Rossmann-fold domains"/>
    <property type="match status" value="1"/>
</dbReference>
<gene>
    <name evidence="3" type="ORF">N7460_000814</name>
</gene>
<dbReference type="Proteomes" id="UP001219568">
    <property type="component" value="Unassembled WGS sequence"/>
</dbReference>
<reference evidence="3" key="2">
    <citation type="submission" date="2023-01" db="EMBL/GenBank/DDBJ databases">
        <authorList>
            <person name="Petersen C."/>
        </authorList>
    </citation>
    <scope>NUCLEOTIDE SEQUENCE</scope>
    <source>
        <strain evidence="3">IBT 15450</strain>
    </source>
</reference>
<dbReference type="InterPro" id="IPR036291">
    <property type="entry name" value="NAD(P)-bd_dom_sf"/>
</dbReference>
<name>A0AAD6INC6_PENCN</name>
<dbReference type="PANTHER" id="PTHR43355">
    <property type="entry name" value="FLAVIN REDUCTASE (NADPH)"/>
    <property type="match status" value="1"/>
</dbReference>
<comment type="caution">
    <text evidence="3">The sequence shown here is derived from an EMBL/GenBank/DDBJ whole genome shotgun (WGS) entry which is preliminary data.</text>
</comment>
<dbReference type="GO" id="GO:0004074">
    <property type="term" value="F:biliverdin reductase [NAD(P)H] activity"/>
    <property type="evidence" value="ECO:0007669"/>
    <property type="project" value="TreeGrafter"/>
</dbReference>
<organism evidence="3 4">
    <name type="scientific">Penicillium canescens</name>
    <dbReference type="NCBI Taxonomy" id="5083"/>
    <lineage>
        <taxon>Eukaryota</taxon>
        <taxon>Fungi</taxon>
        <taxon>Dikarya</taxon>
        <taxon>Ascomycota</taxon>
        <taxon>Pezizomycotina</taxon>
        <taxon>Eurotiomycetes</taxon>
        <taxon>Eurotiomycetidae</taxon>
        <taxon>Eurotiales</taxon>
        <taxon>Aspergillaceae</taxon>
        <taxon>Penicillium</taxon>
    </lineage>
</organism>
<reference evidence="3" key="1">
    <citation type="journal article" date="2023" name="IMA Fungus">
        <title>Comparative genomic study of the Penicillium genus elucidates a diverse pangenome and 15 lateral gene transfer events.</title>
        <authorList>
            <person name="Petersen C."/>
            <person name="Sorensen T."/>
            <person name="Nielsen M.R."/>
            <person name="Sondergaard T.E."/>
            <person name="Sorensen J.L."/>
            <person name="Fitzpatrick D.A."/>
            <person name="Frisvad J.C."/>
            <person name="Nielsen K.L."/>
        </authorList>
    </citation>
    <scope>NUCLEOTIDE SEQUENCE</scope>
    <source>
        <strain evidence="3">IBT 15450</strain>
    </source>
</reference>
<comment type="similarity">
    <text evidence="1">Belongs to the avfA family.</text>
</comment>
<evidence type="ECO:0000313" key="4">
    <source>
        <dbReference type="Proteomes" id="UP001219568"/>
    </source>
</evidence>
<dbReference type="GO" id="GO:0042602">
    <property type="term" value="F:riboflavin reductase (NADPH) activity"/>
    <property type="evidence" value="ECO:0007669"/>
    <property type="project" value="TreeGrafter"/>
</dbReference>
<proteinExistence type="inferred from homology"/>
<dbReference type="InterPro" id="IPR051606">
    <property type="entry name" value="Polyketide_Oxido-like"/>
</dbReference>
<feature type="domain" description="NAD(P)-binding" evidence="2">
    <location>
        <begin position="7"/>
        <end position="198"/>
    </location>
</feature>
<dbReference type="AlphaFoldDB" id="A0AAD6INC6"/>
<dbReference type="Gene3D" id="3.40.50.720">
    <property type="entry name" value="NAD(P)-binding Rossmann-like Domain"/>
    <property type="match status" value="1"/>
</dbReference>